<organism evidence="13">
    <name type="scientific">Grapevine virus T</name>
    <dbReference type="NCBI Taxonomy" id="2016035"/>
    <lineage>
        <taxon>Viruses</taxon>
        <taxon>Riboviria</taxon>
        <taxon>Orthornavirae</taxon>
        <taxon>Kitrinoviricota</taxon>
        <taxon>Alsuviricetes</taxon>
        <taxon>Tymovirales</taxon>
        <taxon>Betaflexiviridae</taxon>
        <taxon>Quinvirinae</taxon>
        <taxon>Foveavirus</taxon>
        <taxon>Foveavirus tafvitis</taxon>
    </lineage>
</organism>
<keyword evidence="5" id="KW-0812">Transmembrane</keyword>
<keyword evidence="10" id="KW-1038">Host endoplasmic reticulum</keyword>
<keyword evidence="4" id="KW-0813">Transport</keyword>
<accession>A0A4D6E9Q3</accession>
<evidence type="ECO:0000256" key="12">
    <source>
        <dbReference type="ARBA" id="ARBA00033148"/>
    </source>
</evidence>
<dbReference type="EMBL" id="MH802012">
    <property type="protein sequence ID" value="QBZ78347.1"/>
    <property type="molecule type" value="Genomic_RNA"/>
</dbReference>
<name>A0A4D6E9Q3_9VIRU</name>
<evidence type="ECO:0000256" key="10">
    <source>
        <dbReference type="ARBA" id="ARBA00023184"/>
    </source>
</evidence>
<evidence type="ECO:0000256" key="4">
    <source>
        <dbReference type="ARBA" id="ARBA00022448"/>
    </source>
</evidence>
<dbReference type="InterPro" id="IPR003411">
    <property type="entry name" value="TGBp3"/>
</dbReference>
<keyword evidence="8" id="KW-0916">Viral movement protein</keyword>
<evidence type="ECO:0000256" key="2">
    <source>
        <dbReference type="ARBA" id="ARBA00010355"/>
    </source>
</evidence>
<evidence type="ECO:0000256" key="6">
    <source>
        <dbReference type="ARBA" id="ARBA00022870"/>
    </source>
</evidence>
<proteinExistence type="inferred from homology"/>
<evidence type="ECO:0000256" key="3">
    <source>
        <dbReference type="ARBA" id="ARBA00013812"/>
    </source>
</evidence>
<evidence type="ECO:0000256" key="1">
    <source>
        <dbReference type="ARBA" id="ARBA00004625"/>
    </source>
</evidence>
<evidence type="ECO:0000256" key="8">
    <source>
        <dbReference type="ARBA" id="ARBA00023031"/>
    </source>
</evidence>
<keyword evidence="9" id="KW-0472">Membrane</keyword>
<keyword evidence="7" id="KW-1133">Transmembrane helix</keyword>
<evidence type="ECO:0000256" key="5">
    <source>
        <dbReference type="ARBA" id="ARBA00022692"/>
    </source>
</evidence>
<evidence type="ECO:0000256" key="9">
    <source>
        <dbReference type="ARBA" id="ARBA00023136"/>
    </source>
</evidence>
<keyword evidence="6" id="KW-1043">Host membrane</keyword>
<protein>
    <recommendedName>
        <fullName evidence="3">Movement protein TGBp3</fullName>
    </recommendedName>
    <alternativeName>
        <fullName evidence="12">Triple gene block 3 protein</fullName>
    </alternativeName>
</protein>
<comment type="subcellular location">
    <subcellularLocation>
        <location evidence="1">Host endoplasmic reticulum membrane</location>
    </subcellularLocation>
</comment>
<dbReference type="Pfam" id="PF02495">
    <property type="entry name" value="TGBp3"/>
    <property type="match status" value="1"/>
</dbReference>
<sequence>MQWKSLALGLLGAALATLILAFVGGEKAGNCFIRITGESVTVSNCGNLQEVPEVIKAVKGVWSSLGAGGNFDLEGDCSWDGIK</sequence>
<reference evidence="13" key="1">
    <citation type="submission" date="2018-08" db="EMBL/GenBank/DDBJ databases">
        <authorList>
            <person name="Rott M.E."/>
            <person name="Phelan J."/>
            <person name="Boyes I."/>
            <person name="Thornton S."/>
            <person name="Belton M."/>
            <person name="Rast H."/>
        </authorList>
    </citation>
    <scope>NUCLEOTIDE SEQUENCE</scope>
    <source>
        <strain evidence="13">12G417</strain>
    </source>
</reference>
<evidence type="ECO:0000256" key="7">
    <source>
        <dbReference type="ARBA" id="ARBA00022989"/>
    </source>
</evidence>
<comment type="function">
    <text evidence="11">Plays a role in viral cell-to-cell propagation, by facilitating genome transport to neighboring plant cells through plasmosdesmata. May induce the formation of granular vesicles derived from the Endoplasmic reticulum, which align on actin filaments.</text>
</comment>
<evidence type="ECO:0000256" key="11">
    <source>
        <dbReference type="ARBA" id="ARBA00025270"/>
    </source>
</evidence>
<dbReference type="GO" id="GO:0044167">
    <property type="term" value="C:host cell endoplasmic reticulum membrane"/>
    <property type="evidence" value="ECO:0007669"/>
    <property type="project" value="UniProtKB-SubCell"/>
</dbReference>
<comment type="similarity">
    <text evidence="2">Belongs to the Tymovirales TGBp3 protein family.</text>
</comment>
<dbReference type="GO" id="GO:0046740">
    <property type="term" value="P:transport of virus in host, cell to cell"/>
    <property type="evidence" value="ECO:0007669"/>
    <property type="project" value="UniProtKB-KW"/>
</dbReference>
<evidence type="ECO:0000313" key="13">
    <source>
        <dbReference type="EMBL" id="QBZ78347.1"/>
    </source>
</evidence>